<evidence type="ECO:0000256" key="2">
    <source>
        <dbReference type="ARBA" id="ARBA00011900"/>
    </source>
</evidence>
<dbReference type="InterPro" id="IPR029063">
    <property type="entry name" value="SAM-dependent_MTases_sf"/>
</dbReference>
<protein>
    <recommendedName>
        <fullName evidence="2">site-specific DNA-methyltransferase (adenine-specific)</fullName>
        <ecNumber evidence="2">2.1.1.72</ecNumber>
    </recommendedName>
</protein>
<dbReference type="GO" id="GO:0032259">
    <property type="term" value="P:methylation"/>
    <property type="evidence" value="ECO:0007669"/>
    <property type="project" value="UniProtKB-KW"/>
</dbReference>
<feature type="domain" description="Type II methyltransferase M.TaqI-like" evidence="7">
    <location>
        <begin position="481"/>
        <end position="588"/>
    </location>
</feature>
<reference evidence="8 9" key="1">
    <citation type="submission" date="2021-05" db="EMBL/GenBank/DDBJ databases">
        <title>Direct Submission.</title>
        <authorList>
            <person name="Li K."/>
            <person name="Gao J."/>
        </authorList>
    </citation>
    <scope>NUCLEOTIDE SEQUENCE [LARGE SCALE GENOMIC DNA]</scope>
    <source>
        <strain evidence="8 9">Mg02</strain>
    </source>
</reference>
<evidence type="ECO:0000313" key="9">
    <source>
        <dbReference type="Proteomes" id="UP000676079"/>
    </source>
</evidence>
<evidence type="ECO:0000256" key="5">
    <source>
        <dbReference type="ARBA" id="ARBA00022691"/>
    </source>
</evidence>
<evidence type="ECO:0000259" key="7">
    <source>
        <dbReference type="Pfam" id="PF07669"/>
    </source>
</evidence>
<dbReference type="PRINTS" id="PR00507">
    <property type="entry name" value="N12N6MTFRASE"/>
</dbReference>
<keyword evidence="5" id="KW-0949">S-adenosyl-L-methionine</keyword>
<dbReference type="RefSeq" id="WP_220559529.1">
    <property type="nucleotide sequence ID" value="NZ_CP074133.1"/>
</dbReference>
<proteinExistence type="inferred from homology"/>
<dbReference type="Gene3D" id="3.40.50.150">
    <property type="entry name" value="Vaccinia Virus protein VP39"/>
    <property type="match status" value="1"/>
</dbReference>
<organism evidence="8 9">
    <name type="scientific">Nocardiopsis changdeensis</name>
    <dbReference type="NCBI Taxonomy" id="2831969"/>
    <lineage>
        <taxon>Bacteria</taxon>
        <taxon>Bacillati</taxon>
        <taxon>Actinomycetota</taxon>
        <taxon>Actinomycetes</taxon>
        <taxon>Streptosporangiales</taxon>
        <taxon>Nocardiopsidaceae</taxon>
        <taxon>Nocardiopsis</taxon>
    </lineage>
</organism>
<dbReference type="PROSITE" id="PS00092">
    <property type="entry name" value="N6_MTASE"/>
    <property type="match status" value="1"/>
</dbReference>
<sequence length="691" mass="78295">MAKTKTITDERTLAGWFSAPTESRAEKLESDGIDPIFYHADVEEHVFDQSSGGTKRCDLTIRSKKFALASVEMKRPEVAQANSPELLMDAWKKAVGRGLPFFLTCNFREIMLWETKKGPSQSDPILKFEIARDLSHSRFAHARRDEMRANWREFLDEFSEIYRKKMYRKEGEKKLPPQASELKVSIASVAEEASERIRESAKDNNFREKTLDIFRSQFGVEISLDPQGNMDNFISESEQVATISAFVISTRLMLYQALATATRPDGSSFGLDSLEIARNTSDPRRVASDLRSLYEHARRKTGDFEVQFSSTDLDDIVFVDGESSTRDIGERWGKLIDVVKGADWEAPASYVPGLYESLLDDEHRHVMGVHYTPDTVVELITAYAVREPADVVLDPSSGAGTFVTMCYDRKRALGSTHEQALEEVYAIELAEFAASLTGFNLTLADSSATSAYPRVFRADFFDTYPGYKSPLTLPSVGRLKYPKNVDAVVGNPPYIRFENRTPEERQEVLEFLQNHFNKTQTTYPNFTGKADVWAFFIAGAHMYLRPGGRLGFIVSWSLLASEYGDAVLAFLSRYFKVHAIIDSRVERWFAAKQNTVIILAEKVDEPTARFSHMPNPNIPEGHLVRFVRFKQSLADLLEMDFPRGKRGEDVIDEILETNFDVGEDLRWDIRVFPQAQLVRPGRDVGDSGEEK</sequence>
<dbReference type="EC" id="2.1.1.72" evidence="2"/>
<keyword evidence="4" id="KW-0808">Transferase</keyword>
<dbReference type="EMBL" id="CP074133">
    <property type="protein sequence ID" value="QUX24134.1"/>
    <property type="molecule type" value="Genomic_DNA"/>
</dbReference>
<name>A0ABX8BSB4_9ACTN</name>
<evidence type="ECO:0000256" key="4">
    <source>
        <dbReference type="ARBA" id="ARBA00022679"/>
    </source>
</evidence>
<keyword evidence="9" id="KW-1185">Reference proteome</keyword>
<dbReference type="SUPFAM" id="SSF53335">
    <property type="entry name" value="S-adenosyl-L-methionine-dependent methyltransferases"/>
    <property type="match status" value="1"/>
</dbReference>
<comment type="catalytic activity">
    <reaction evidence="6">
        <text>a 2'-deoxyadenosine in DNA + S-adenosyl-L-methionine = an N(6)-methyl-2'-deoxyadenosine in DNA + S-adenosyl-L-homocysteine + H(+)</text>
        <dbReference type="Rhea" id="RHEA:15197"/>
        <dbReference type="Rhea" id="RHEA-COMP:12418"/>
        <dbReference type="Rhea" id="RHEA-COMP:12419"/>
        <dbReference type="ChEBI" id="CHEBI:15378"/>
        <dbReference type="ChEBI" id="CHEBI:57856"/>
        <dbReference type="ChEBI" id="CHEBI:59789"/>
        <dbReference type="ChEBI" id="CHEBI:90615"/>
        <dbReference type="ChEBI" id="CHEBI:90616"/>
        <dbReference type="EC" id="2.1.1.72"/>
    </reaction>
</comment>
<comment type="similarity">
    <text evidence="1">Belongs to the N(4)/N(6)-methyltransferase family.</text>
</comment>
<evidence type="ECO:0000256" key="6">
    <source>
        <dbReference type="ARBA" id="ARBA00047942"/>
    </source>
</evidence>
<dbReference type="PANTHER" id="PTHR33841:SF5">
    <property type="entry name" value="DNA METHYLASE (MODIFICATION METHYLASE) (METHYLTRANSFERASE)-RELATED"/>
    <property type="match status" value="1"/>
</dbReference>
<dbReference type="PANTHER" id="PTHR33841">
    <property type="entry name" value="DNA METHYLTRANSFERASE YEEA-RELATED"/>
    <property type="match status" value="1"/>
</dbReference>
<dbReference type="GO" id="GO:0008168">
    <property type="term" value="F:methyltransferase activity"/>
    <property type="evidence" value="ECO:0007669"/>
    <property type="project" value="UniProtKB-KW"/>
</dbReference>
<evidence type="ECO:0000256" key="3">
    <source>
        <dbReference type="ARBA" id="ARBA00022603"/>
    </source>
</evidence>
<dbReference type="Proteomes" id="UP000676079">
    <property type="component" value="Chromosome"/>
</dbReference>
<evidence type="ECO:0000313" key="8">
    <source>
        <dbReference type="EMBL" id="QUX24134.1"/>
    </source>
</evidence>
<dbReference type="InterPro" id="IPR050953">
    <property type="entry name" value="N4_N6_ade-DNA_methylase"/>
</dbReference>
<accession>A0ABX8BSB4</accession>
<evidence type="ECO:0000256" key="1">
    <source>
        <dbReference type="ARBA" id="ARBA00006594"/>
    </source>
</evidence>
<dbReference type="InterPro" id="IPR011639">
    <property type="entry name" value="MethylTrfase_TaqI-like_dom"/>
</dbReference>
<keyword evidence="3 8" id="KW-0489">Methyltransferase</keyword>
<dbReference type="Pfam" id="PF07669">
    <property type="entry name" value="Eco57I"/>
    <property type="match status" value="1"/>
</dbReference>
<dbReference type="InterPro" id="IPR002052">
    <property type="entry name" value="DNA_methylase_N6_adenine_CS"/>
</dbReference>
<gene>
    <name evidence="8" type="ORF">KGD84_07440</name>
</gene>